<keyword evidence="4" id="KW-1185">Reference proteome</keyword>
<dbReference type="EMBL" id="FUHU01000026">
    <property type="protein sequence ID" value="SJM56904.1"/>
    <property type="molecule type" value="Genomic_DNA"/>
</dbReference>
<dbReference type="GO" id="GO:0003676">
    <property type="term" value="F:nucleic acid binding"/>
    <property type="evidence" value="ECO:0007669"/>
    <property type="project" value="InterPro"/>
</dbReference>
<dbReference type="GO" id="GO:0016787">
    <property type="term" value="F:hydrolase activity"/>
    <property type="evidence" value="ECO:0007669"/>
    <property type="project" value="UniProtKB-KW"/>
</dbReference>
<dbReference type="Gene3D" id="3.40.1350.10">
    <property type="match status" value="1"/>
</dbReference>
<keyword evidence="3" id="KW-0378">Hydrolase</keyword>
<dbReference type="InterPro" id="IPR011335">
    <property type="entry name" value="Restrct_endonuc-II-like"/>
</dbReference>
<evidence type="ECO:0000313" key="3">
    <source>
        <dbReference type="EMBL" id="SJM56904.1"/>
    </source>
</evidence>
<dbReference type="GO" id="GO:0004519">
    <property type="term" value="F:endonuclease activity"/>
    <property type="evidence" value="ECO:0007669"/>
    <property type="project" value="UniProtKB-KW"/>
</dbReference>
<dbReference type="RefSeq" id="WP_086991493.1">
    <property type="nucleotide sequence ID" value="NZ_FUHU01000026.1"/>
</dbReference>
<organism evidence="3 4">
    <name type="scientific">Agrococcus casei LMG 22410</name>
    <dbReference type="NCBI Taxonomy" id="1255656"/>
    <lineage>
        <taxon>Bacteria</taxon>
        <taxon>Bacillati</taxon>
        <taxon>Actinomycetota</taxon>
        <taxon>Actinomycetes</taxon>
        <taxon>Micrococcales</taxon>
        <taxon>Microbacteriaceae</taxon>
        <taxon>Agrococcus</taxon>
    </lineage>
</organism>
<dbReference type="HAMAP" id="MF_00048">
    <property type="entry name" value="UPF0102"/>
    <property type="match status" value="1"/>
</dbReference>
<accession>A0A1R4FLS3</accession>
<dbReference type="PANTHER" id="PTHR34039">
    <property type="entry name" value="UPF0102 PROTEIN YRAN"/>
    <property type="match status" value="1"/>
</dbReference>
<gene>
    <name evidence="3" type="ORF">CZ674_05215</name>
</gene>
<proteinExistence type="inferred from homology"/>
<dbReference type="InterPro" id="IPR011856">
    <property type="entry name" value="tRNA_endonuc-like_dom_sf"/>
</dbReference>
<name>A0A1R4FLS3_9MICO</name>
<dbReference type="NCBIfam" id="NF009150">
    <property type="entry name" value="PRK12497.1-3"/>
    <property type="match status" value="1"/>
</dbReference>
<dbReference type="Pfam" id="PF02021">
    <property type="entry name" value="UPF0102"/>
    <property type="match status" value="1"/>
</dbReference>
<keyword evidence="3" id="KW-0540">Nuclease</keyword>
<dbReference type="AlphaFoldDB" id="A0A1R4FLS3"/>
<dbReference type="PANTHER" id="PTHR34039:SF1">
    <property type="entry name" value="UPF0102 PROTEIN YRAN"/>
    <property type="match status" value="1"/>
</dbReference>
<dbReference type="GeneID" id="303172609"/>
<evidence type="ECO:0000256" key="1">
    <source>
        <dbReference type="ARBA" id="ARBA00006738"/>
    </source>
</evidence>
<dbReference type="SUPFAM" id="SSF52980">
    <property type="entry name" value="Restriction endonuclease-like"/>
    <property type="match status" value="1"/>
</dbReference>
<protein>
    <recommendedName>
        <fullName evidence="2">UPF0102 protein CZ674_05215</fullName>
    </recommendedName>
</protein>
<comment type="similarity">
    <text evidence="1 2">Belongs to the UPF0102 family.</text>
</comment>
<evidence type="ECO:0000313" key="4">
    <source>
        <dbReference type="Proteomes" id="UP000195787"/>
    </source>
</evidence>
<dbReference type="InterPro" id="IPR003509">
    <property type="entry name" value="UPF0102_YraN-like"/>
</dbReference>
<reference evidence="3 4" key="1">
    <citation type="submission" date="2017-02" db="EMBL/GenBank/DDBJ databases">
        <authorList>
            <person name="Peterson S.W."/>
        </authorList>
    </citation>
    <scope>NUCLEOTIDE SEQUENCE [LARGE SCALE GENOMIC DNA]</scope>
    <source>
        <strain evidence="3 4">LMG 22410</strain>
    </source>
</reference>
<dbReference type="CDD" id="cd20736">
    <property type="entry name" value="PoNe_Nuclease"/>
    <property type="match status" value="1"/>
</dbReference>
<sequence length="117" mass="13284">MKDRAQTGRIGEDLAAEHLERQGYQIIDRNWRCSLGELDIVAFAGGLTVAVEVKTRRSARFGPPLEAITEEKLARLRLLAVEWMRAHDRRGRIRLDAIGIELKPEGRARIQHVEAMS</sequence>
<dbReference type="Proteomes" id="UP000195787">
    <property type="component" value="Unassembled WGS sequence"/>
</dbReference>
<evidence type="ECO:0000256" key="2">
    <source>
        <dbReference type="HAMAP-Rule" id="MF_00048"/>
    </source>
</evidence>
<dbReference type="OrthoDB" id="9794876at2"/>
<dbReference type="NCBIfam" id="NF009154">
    <property type="entry name" value="PRK12497.3-3"/>
    <property type="match status" value="1"/>
</dbReference>
<keyword evidence="3" id="KW-0255">Endonuclease</keyword>